<sequence length="90" mass="9858">MVGRICAFLLSCGPSENCRPAILPLHSPTTANMALNKKQKKQIEALKNKMQKAQTLLSAAKNQPDDPADVPRLEKEVAGYQAEIEKIKNA</sequence>
<name>A0A1P8WL15_9PLAN</name>
<dbReference type="KEGG" id="fmr:Fuma_04372"/>
<dbReference type="EMBL" id="CP017641">
    <property type="protein sequence ID" value="APZ94733.1"/>
    <property type="molecule type" value="Genomic_DNA"/>
</dbReference>
<feature type="coiled-coil region" evidence="1">
    <location>
        <begin position="36"/>
        <end position="90"/>
    </location>
</feature>
<organism evidence="2 3">
    <name type="scientific">Fuerstiella marisgermanici</name>
    <dbReference type="NCBI Taxonomy" id="1891926"/>
    <lineage>
        <taxon>Bacteria</taxon>
        <taxon>Pseudomonadati</taxon>
        <taxon>Planctomycetota</taxon>
        <taxon>Planctomycetia</taxon>
        <taxon>Planctomycetales</taxon>
        <taxon>Planctomycetaceae</taxon>
        <taxon>Fuerstiella</taxon>
    </lineage>
</organism>
<reference evidence="2 3" key="1">
    <citation type="journal article" date="2016" name="Front. Microbiol.">
        <title>Fuerstia marisgermanicae gen. nov., sp. nov., an Unusual Member of the Phylum Planctomycetes from the German Wadden Sea.</title>
        <authorList>
            <person name="Kohn T."/>
            <person name="Heuer A."/>
            <person name="Jogler M."/>
            <person name="Vollmers J."/>
            <person name="Boedeker C."/>
            <person name="Bunk B."/>
            <person name="Rast P."/>
            <person name="Borchert D."/>
            <person name="Glockner I."/>
            <person name="Freese H.M."/>
            <person name="Klenk H.P."/>
            <person name="Overmann J."/>
            <person name="Kaster A.K."/>
            <person name="Rohde M."/>
            <person name="Wiegand S."/>
            <person name="Jogler C."/>
        </authorList>
    </citation>
    <scope>NUCLEOTIDE SEQUENCE [LARGE SCALE GENOMIC DNA]</scope>
    <source>
        <strain evidence="2 3">NH11</strain>
    </source>
</reference>
<dbReference type="Proteomes" id="UP000187735">
    <property type="component" value="Chromosome"/>
</dbReference>
<keyword evidence="3" id="KW-1185">Reference proteome</keyword>
<evidence type="ECO:0000313" key="3">
    <source>
        <dbReference type="Proteomes" id="UP000187735"/>
    </source>
</evidence>
<dbReference type="STRING" id="1891926.Fuma_04372"/>
<gene>
    <name evidence="2" type="ORF">Fuma_04372</name>
</gene>
<proteinExistence type="predicted"/>
<evidence type="ECO:0000256" key="1">
    <source>
        <dbReference type="SAM" id="Coils"/>
    </source>
</evidence>
<accession>A0A1P8WL15</accession>
<protein>
    <submittedName>
        <fullName evidence="2">Uncharacterized protein</fullName>
    </submittedName>
</protein>
<evidence type="ECO:0000313" key="2">
    <source>
        <dbReference type="EMBL" id="APZ94733.1"/>
    </source>
</evidence>
<keyword evidence="1" id="KW-0175">Coiled coil</keyword>
<dbReference type="AlphaFoldDB" id="A0A1P8WL15"/>